<evidence type="ECO:0000313" key="2">
    <source>
        <dbReference type="Proteomes" id="UP000076796"/>
    </source>
</evidence>
<dbReference type="Proteomes" id="UP000076796">
    <property type="component" value="Unassembled WGS sequence"/>
</dbReference>
<name>A0A163JFG2_9BACL</name>
<accession>A0A163JFG2</accession>
<keyword evidence="2" id="KW-1185">Reference proteome</keyword>
<dbReference type="STRING" id="59843.A3958_11380"/>
<organism evidence="1 2">
    <name type="scientific">Paenibacillus glucanolyticus</name>
    <dbReference type="NCBI Taxonomy" id="59843"/>
    <lineage>
        <taxon>Bacteria</taxon>
        <taxon>Bacillati</taxon>
        <taxon>Bacillota</taxon>
        <taxon>Bacilli</taxon>
        <taxon>Bacillales</taxon>
        <taxon>Paenibacillaceae</taxon>
        <taxon>Paenibacillus</taxon>
    </lineage>
</organism>
<comment type="caution">
    <text evidence="1">The sequence shown here is derived from an EMBL/GenBank/DDBJ whole genome shotgun (WGS) entry which is preliminary data.</text>
</comment>
<dbReference type="GeneID" id="97558117"/>
<gene>
    <name evidence="1" type="ORF">AWU65_11835</name>
</gene>
<dbReference type="AlphaFoldDB" id="A0A163JFG2"/>
<dbReference type="OrthoDB" id="2624238at2"/>
<evidence type="ECO:0000313" key="1">
    <source>
        <dbReference type="EMBL" id="KZS46557.1"/>
    </source>
</evidence>
<dbReference type="EMBL" id="LWMH01000001">
    <property type="protein sequence ID" value="KZS46557.1"/>
    <property type="molecule type" value="Genomic_DNA"/>
</dbReference>
<proteinExistence type="predicted"/>
<dbReference type="RefSeq" id="WP_006207770.1">
    <property type="nucleotide sequence ID" value="NZ_CP147845.1"/>
</dbReference>
<reference evidence="1" key="1">
    <citation type="journal article" date="2016" name="Genome Announc.">
        <title>Draft genomes of two strains of Paenibacillus glucanolyticus with capability to degrade lignocellulose.</title>
        <authorList>
            <person name="Mathews S.L."/>
            <person name="Pawlak J."/>
            <person name="Grunden A.M."/>
        </authorList>
    </citation>
    <scope>NUCLEOTIDE SEQUENCE [LARGE SCALE GENOMIC DNA]</scope>
    <source>
        <strain evidence="1">SLM1</strain>
    </source>
</reference>
<protein>
    <submittedName>
        <fullName evidence="1">Uncharacterized protein</fullName>
    </submittedName>
</protein>
<sequence>MDMKLLQDTIDMLRSHIDSGTDIDWTDMDNRPVRDIADMLDAYELAHSRKMTVLACCILIQSALSKHGKLQTQDNERLTRMLLDGDYLTGLMYRIAVKRKEWKLLSRLLPFHKRMQLTLLKKNASPEVLLSELKREIRSYLEQRSA</sequence>